<sequence length="587" mass="65923">MKLDLFTTTFLFCFVAVTVSVHPIVNQIKDFKSWDDKSSCKSVSTLFDIQRRFAWQLSSLAASKNRVKGLLLPQVTTLHLFLKELNDTKFAIFSSFNFLSKLLREDYKSIRDVKGGIESRIIYFQNEIGREQELFNEILKAEKELDAIIKEKVKRNDTSNSHSSKMQKYVEEVLSDVSIAADKLENSLEENSYSKQVGGAYEVVLRVDENEEGDILENIENNVSRSLSDQSKYVMTTLIDSSSNHYVLSKPNDPTLPHEDRHLIQNVICIVIISFLFALVCNVLHMPTMFGFVVTGMILGPPGLNYIQSVVQIETLGEFGVFLILFSLGLEFSPERIKKVWKVAIYGSTFIMVTVVLCGIVWGLFFGIPTRQSSFVAACLCLSSTPLVAKFISSAEKTSLDTGEKYHTNGDDYAGPLLGILIMQDVHLGFLIAILPALAGHHGTRSARVIKSGLIHDLVHGIRHSEETLPAGWLMFELMFALLGVLIFCYLISKYFLDKFFRFLQSREDGQLELLTLGVLAFCFVFLQLTEILGISMELGCFMAGTVISSQGEVITGKLNTLLEPIKDVFSCIFFASIGMYYVHQYS</sequence>
<evidence type="ECO:0000256" key="8">
    <source>
        <dbReference type="ARBA" id="ARBA00023136"/>
    </source>
</evidence>
<dbReference type="PANTHER" id="PTHR16254:SF14">
    <property type="entry name" value="TRANSMEMBRANE AND COILED-COIL DOMAIN-CONTAINING PROTEIN 3"/>
    <property type="match status" value="1"/>
</dbReference>
<dbReference type="PANTHER" id="PTHR16254">
    <property type="entry name" value="POTASSIUM/PROTON ANTIPORTER-RELATED"/>
    <property type="match status" value="1"/>
</dbReference>
<dbReference type="InterPro" id="IPR045158">
    <property type="entry name" value="KEA4/5/6-like"/>
</dbReference>
<keyword evidence="8" id="KW-0472">Membrane</keyword>
<keyword evidence="6" id="KW-1133">Transmembrane helix</keyword>
<evidence type="ECO:0000259" key="9">
    <source>
        <dbReference type="Pfam" id="PF00999"/>
    </source>
</evidence>
<evidence type="ECO:0000256" key="1">
    <source>
        <dbReference type="ARBA" id="ARBA00004141"/>
    </source>
</evidence>
<name>A0A6S7HMC3_PARCT</name>
<dbReference type="GO" id="GO:0016020">
    <property type="term" value="C:membrane"/>
    <property type="evidence" value="ECO:0007669"/>
    <property type="project" value="UniProtKB-SubCell"/>
</dbReference>
<accession>A0A6S7HMC3</accession>
<dbReference type="Proteomes" id="UP001152795">
    <property type="component" value="Unassembled WGS sequence"/>
</dbReference>
<dbReference type="AlphaFoldDB" id="A0A6S7HMC3"/>
<reference evidence="10" key="1">
    <citation type="submission" date="2020-04" db="EMBL/GenBank/DDBJ databases">
        <authorList>
            <person name="Alioto T."/>
            <person name="Alioto T."/>
            <person name="Gomez Garrido J."/>
        </authorList>
    </citation>
    <scope>NUCLEOTIDE SEQUENCE</scope>
    <source>
        <strain evidence="10">A484AB</strain>
    </source>
</reference>
<keyword evidence="3" id="KW-0050">Antiport</keyword>
<dbReference type="InterPro" id="IPR038770">
    <property type="entry name" value="Na+/solute_symporter_sf"/>
</dbReference>
<evidence type="ECO:0000256" key="2">
    <source>
        <dbReference type="ARBA" id="ARBA00022448"/>
    </source>
</evidence>
<dbReference type="Pfam" id="PF00999">
    <property type="entry name" value="Na_H_Exchanger"/>
    <property type="match status" value="1"/>
</dbReference>
<comment type="subcellular location">
    <subcellularLocation>
        <location evidence="1">Membrane</location>
        <topology evidence="1">Multi-pass membrane protein</topology>
    </subcellularLocation>
</comment>
<evidence type="ECO:0000256" key="5">
    <source>
        <dbReference type="ARBA" id="ARBA00022729"/>
    </source>
</evidence>
<dbReference type="InterPro" id="IPR006153">
    <property type="entry name" value="Cation/H_exchanger_TM"/>
</dbReference>
<keyword evidence="5" id="KW-0732">Signal</keyword>
<dbReference type="Gene3D" id="1.20.1530.20">
    <property type="match status" value="1"/>
</dbReference>
<evidence type="ECO:0000256" key="6">
    <source>
        <dbReference type="ARBA" id="ARBA00022989"/>
    </source>
</evidence>
<keyword evidence="7" id="KW-0406">Ion transport</keyword>
<evidence type="ECO:0000256" key="7">
    <source>
        <dbReference type="ARBA" id="ARBA00023065"/>
    </source>
</evidence>
<gene>
    <name evidence="10" type="ORF">PACLA_8A061150</name>
</gene>
<evidence type="ECO:0000313" key="11">
    <source>
        <dbReference type="Proteomes" id="UP001152795"/>
    </source>
</evidence>
<evidence type="ECO:0000256" key="4">
    <source>
        <dbReference type="ARBA" id="ARBA00022692"/>
    </source>
</evidence>
<evidence type="ECO:0000313" key="10">
    <source>
        <dbReference type="EMBL" id="CAB4006006.1"/>
    </source>
</evidence>
<dbReference type="OrthoDB" id="1654420at2759"/>
<keyword evidence="2" id="KW-0813">Transport</keyword>
<keyword evidence="11" id="KW-1185">Reference proteome</keyword>
<protein>
    <submittedName>
        <fullName evidence="10">Transmembrane and coiled-coil domain-containing 3</fullName>
    </submittedName>
</protein>
<dbReference type="GO" id="GO:0015386">
    <property type="term" value="F:potassium:proton antiporter activity"/>
    <property type="evidence" value="ECO:0007669"/>
    <property type="project" value="InterPro"/>
</dbReference>
<proteinExistence type="predicted"/>
<organism evidence="10 11">
    <name type="scientific">Paramuricea clavata</name>
    <name type="common">Red gorgonian</name>
    <name type="synonym">Violescent sea-whip</name>
    <dbReference type="NCBI Taxonomy" id="317549"/>
    <lineage>
        <taxon>Eukaryota</taxon>
        <taxon>Metazoa</taxon>
        <taxon>Cnidaria</taxon>
        <taxon>Anthozoa</taxon>
        <taxon>Octocorallia</taxon>
        <taxon>Malacalcyonacea</taxon>
        <taxon>Plexauridae</taxon>
        <taxon>Paramuricea</taxon>
    </lineage>
</organism>
<keyword evidence="4 10" id="KW-0812">Transmembrane</keyword>
<evidence type="ECO:0000256" key="3">
    <source>
        <dbReference type="ARBA" id="ARBA00022449"/>
    </source>
</evidence>
<feature type="domain" description="Cation/H+ exchanger transmembrane" evidence="9">
    <location>
        <begin position="272"/>
        <end position="580"/>
    </location>
</feature>
<comment type="caution">
    <text evidence="10">The sequence shown here is derived from an EMBL/GenBank/DDBJ whole genome shotgun (WGS) entry which is preliminary data.</text>
</comment>
<dbReference type="EMBL" id="CACRXK020005385">
    <property type="protein sequence ID" value="CAB4006006.1"/>
    <property type="molecule type" value="Genomic_DNA"/>
</dbReference>